<accession>A0A420NE61</accession>
<gene>
    <name evidence="1" type="ORF">BFJ68_g17880</name>
</gene>
<dbReference type="Proteomes" id="UP000285860">
    <property type="component" value="Unassembled WGS sequence"/>
</dbReference>
<name>A0A420NE61_FUSOX</name>
<dbReference type="VEuPathDB" id="FungiDB:HZS61_008622"/>
<reference evidence="1 2" key="1">
    <citation type="journal article" date="2018" name="Sci. Rep.">
        <title>Characterisation of pathogen-specific regions and novel effector candidates in Fusarium oxysporum f. sp. cepae.</title>
        <authorList>
            <person name="Armitage A.D."/>
            <person name="Taylor A."/>
            <person name="Sobczyk M.K."/>
            <person name="Baxter L."/>
            <person name="Greenfield B.P."/>
            <person name="Bates H.J."/>
            <person name="Wilson F."/>
            <person name="Jackson A.C."/>
            <person name="Ott S."/>
            <person name="Harrison R.J."/>
            <person name="Clarkson J.P."/>
        </authorList>
    </citation>
    <scope>NUCLEOTIDE SEQUENCE [LARGE SCALE GENOMIC DNA]</scope>
    <source>
        <strain evidence="1 2">Fo_A28</strain>
    </source>
</reference>
<sequence>MFSKDYPDLGITIATLPSQDMDRYVLSTNYKRDEVERAQADMEKLPKPTEKELDSIKEDYKKEKGEDFPYSQDRVRVVRRYQPVT</sequence>
<organism evidence="1 2">
    <name type="scientific">Fusarium oxysporum</name>
    <name type="common">Fusarium vascular wilt</name>
    <dbReference type="NCBI Taxonomy" id="5507"/>
    <lineage>
        <taxon>Eukaryota</taxon>
        <taxon>Fungi</taxon>
        <taxon>Dikarya</taxon>
        <taxon>Ascomycota</taxon>
        <taxon>Pezizomycotina</taxon>
        <taxon>Sordariomycetes</taxon>
        <taxon>Hypocreomycetidae</taxon>
        <taxon>Hypocreales</taxon>
        <taxon>Nectriaceae</taxon>
        <taxon>Fusarium</taxon>
        <taxon>Fusarium oxysporum species complex</taxon>
    </lineage>
</organism>
<evidence type="ECO:0000313" key="1">
    <source>
        <dbReference type="EMBL" id="RKK78574.1"/>
    </source>
</evidence>
<proteinExistence type="predicted"/>
<comment type="caution">
    <text evidence="1">The sequence shown here is derived from an EMBL/GenBank/DDBJ whole genome shotgun (WGS) entry which is preliminary data.</text>
</comment>
<evidence type="ECO:0000313" key="2">
    <source>
        <dbReference type="Proteomes" id="UP000285860"/>
    </source>
</evidence>
<protein>
    <submittedName>
        <fullName evidence="1">Uncharacterized protein</fullName>
    </submittedName>
</protein>
<dbReference type="AlphaFoldDB" id="A0A420NE61"/>
<dbReference type="EMBL" id="MRCY01000813">
    <property type="protein sequence ID" value="RKK78574.1"/>
    <property type="molecule type" value="Genomic_DNA"/>
</dbReference>